<dbReference type="Pfam" id="PF00534">
    <property type="entry name" value="Glycos_transf_1"/>
    <property type="match status" value="1"/>
</dbReference>
<sequence>MDHRSGIRLLIVTQTVDIADPVLGFFHGWLREFSKRYEKISVVCLKQGEHHLPVNVQVYSLGKEQQASKLNYVLNFYRHVWKLRREYDTVLVHMNQEYVLLGGLLWKLLGKKVFLWRNHYSGSLLTDIAAALCTKVFCTSRFSYTAKYKKTILMPVGIDTGTWKPIERVERKGSILSLGRIAPSKRLEILIEAVGILKQKGITIQTNIYGDALPVDASYRDSIIRNVQEKKLERVVHFHPGIPNIGTPGVYSAHELFVNCSHSGMYDKTIFEAAACEALAVASSRDYADITDPRLVFDGTPQDLAGRIEVLFALPPQEKDALRQKARASVEDNSLSKLAQVLAYELAQQRLN</sequence>
<dbReference type="InterPro" id="IPR001296">
    <property type="entry name" value="Glyco_trans_1"/>
</dbReference>
<evidence type="ECO:0000313" key="3">
    <source>
        <dbReference type="Proteomes" id="UP000176863"/>
    </source>
</evidence>
<evidence type="ECO:0000259" key="1">
    <source>
        <dbReference type="Pfam" id="PF00534"/>
    </source>
</evidence>
<gene>
    <name evidence="2" type="ORF">A2851_02500</name>
</gene>
<feature type="domain" description="Glycosyl transferase family 1" evidence="1">
    <location>
        <begin position="169"/>
        <end position="323"/>
    </location>
</feature>
<dbReference type="AlphaFoldDB" id="A0A1F6CY23"/>
<dbReference type="EMBL" id="MFKT01000009">
    <property type="protein sequence ID" value="OGG53732.1"/>
    <property type="molecule type" value="Genomic_DNA"/>
</dbReference>
<dbReference type="STRING" id="1798480.A2851_02500"/>
<reference evidence="2 3" key="1">
    <citation type="journal article" date="2016" name="Nat. Commun.">
        <title>Thousands of microbial genomes shed light on interconnected biogeochemical processes in an aquifer system.</title>
        <authorList>
            <person name="Anantharaman K."/>
            <person name="Brown C.T."/>
            <person name="Hug L.A."/>
            <person name="Sharon I."/>
            <person name="Castelle C.J."/>
            <person name="Probst A.J."/>
            <person name="Thomas B.C."/>
            <person name="Singh A."/>
            <person name="Wilkins M.J."/>
            <person name="Karaoz U."/>
            <person name="Brodie E.L."/>
            <person name="Williams K.H."/>
            <person name="Hubbard S.S."/>
            <person name="Banfield J.F."/>
        </authorList>
    </citation>
    <scope>NUCLEOTIDE SEQUENCE [LARGE SCALE GENOMIC DNA]</scope>
</reference>
<organism evidence="2 3">
    <name type="scientific">Candidatus Kaiserbacteria bacterium RIFCSPHIGHO2_01_FULL_53_29</name>
    <dbReference type="NCBI Taxonomy" id="1798480"/>
    <lineage>
        <taxon>Bacteria</taxon>
        <taxon>Candidatus Kaiseribacteriota</taxon>
    </lineage>
</organism>
<name>A0A1F6CY23_9BACT</name>
<accession>A0A1F6CY23</accession>
<dbReference type="Proteomes" id="UP000176863">
    <property type="component" value="Unassembled WGS sequence"/>
</dbReference>
<dbReference type="SUPFAM" id="SSF53756">
    <property type="entry name" value="UDP-Glycosyltransferase/glycogen phosphorylase"/>
    <property type="match status" value="1"/>
</dbReference>
<comment type="caution">
    <text evidence="2">The sequence shown here is derived from an EMBL/GenBank/DDBJ whole genome shotgun (WGS) entry which is preliminary data.</text>
</comment>
<protein>
    <recommendedName>
        <fullName evidence="1">Glycosyl transferase family 1 domain-containing protein</fullName>
    </recommendedName>
</protein>
<dbReference type="Gene3D" id="3.40.50.2000">
    <property type="entry name" value="Glycogen Phosphorylase B"/>
    <property type="match status" value="1"/>
</dbReference>
<evidence type="ECO:0000313" key="2">
    <source>
        <dbReference type="EMBL" id="OGG53732.1"/>
    </source>
</evidence>
<dbReference type="PANTHER" id="PTHR12526">
    <property type="entry name" value="GLYCOSYLTRANSFERASE"/>
    <property type="match status" value="1"/>
</dbReference>
<proteinExistence type="predicted"/>
<dbReference type="GO" id="GO:0016757">
    <property type="term" value="F:glycosyltransferase activity"/>
    <property type="evidence" value="ECO:0007669"/>
    <property type="project" value="InterPro"/>
</dbReference>